<evidence type="ECO:0000256" key="3">
    <source>
        <dbReference type="ARBA" id="ARBA00022729"/>
    </source>
</evidence>
<organism evidence="11 12">
    <name type="scientific">Orbilia ellipsospora</name>
    <dbReference type="NCBI Taxonomy" id="2528407"/>
    <lineage>
        <taxon>Eukaryota</taxon>
        <taxon>Fungi</taxon>
        <taxon>Dikarya</taxon>
        <taxon>Ascomycota</taxon>
        <taxon>Pezizomycotina</taxon>
        <taxon>Orbiliomycetes</taxon>
        <taxon>Orbiliales</taxon>
        <taxon>Orbiliaceae</taxon>
        <taxon>Orbilia</taxon>
    </lineage>
</organism>
<dbReference type="InterPro" id="IPR002642">
    <property type="entry name" value="LysoPLipase_cat_dom"/>
</dbReference>
<feature type="domain" description="PLA2c" evidence="10">
    <location>
        <begin position="55"/>
        <end position="583"/>
    </location>
</feature>
<dbReference type="GO" id="GO:0046475">
    <property type="term" value="P:glycerophospholipid catabolic process"/>
    <property type="evidence" value="ECO:0007669"/>
    <property type="project" value="TreeGrafter"/>
</dbReference>
<evidence type="ECO:0000256" key="2">
    <source>
        <dbReference type="ARBA" id="ARBA00013274"/>
    </source>
</evidence>
<keyword evidence="4 8" id="KW-0378">Hydrolase</keyword>
<evidence type="ECO:0000256" key="8">
    <source>
        <dbReference type="PROSITE-ProRule" id="PRU00555"/>
    </source>
</evidence>
<dbReference type="InterPro" id="IPR016035">
    <property type="entry name" value="Acyl_Trfase/lysoPLipase"/>
</dbReference>
<keyword evidence="6 8" id="KW-0443">Lipid metabolism</keyword>
<dbReference type="EC" id="3.1.1.5" evidence="2 9"/>
<dbReference type="SUPFAM" id="SSF52151">
    <property type="entry name" value="FabD/lysophospholipase-like"/>
    <property type="match status" value="1"/>
</dbReference>
<accession>A0AAV9XCV8</accession>
<dbReference type="Gene3D" id="3.40.1090.10">
    <property type="entry name" value="Cytosolic phospholipase A2 catalytic domain"/>
    <property type="match status" value="1"/>
</dbReference>
<gene>
    <name evidence="11" type="primary">PLB1_2</name>
    <name evidence="11" type="ORF">TWF694_009660</name>
</gene>
<dbReference type="PROSITE" id="PS51210">
    <property type="entry name" value="PLA2C"/>
    <property type="match status" value="1"/>
</dbReference>
<evidence type="ECO:0000259" key="10">
    <source>
        <dbReference type="PROSITE" id="PS51210"/>
    </source>
</evidence>
<evidence type="ECO:0000313" key="12">
    <source>
        <dbReference type="Proteomes" id="UP001365542"/>
    </source>
</evidence>
<feature type="chain" id="PRO_5043095639" description="Lysophospholipase" evidence="9">
    <location>
        <begin position="23"/>
        <end position="638"/>
    </location>
</feature>
<dbReference type="GO" id="GO:0004622">
    <property type="term" value="F:phosphatidylcholine lysophospholipase activity"/>
    <property type="evidence" value="ECO:0007669"/>
    <property type="project" value="UniProtKB-EC"/>
</dbReference>
<keyword evidence="7" id="KW-0325">Glycoprotein</keyword>
<dbReference type="AlphaFoldDB" id="A0AAV9XCV8"/>
<evidence type="ECO:0000256" key="9">
    <source>
        <dbReference type="RuleBase" id="RU362103"/>
    </source>
</evidence>
<dbReference type="PANTHER" id="PTHR10728:SF33">
    <property type="entry name" value="LYSOPHOSPHOLIPASE 1-RELATED"/>
    <property type="match status" value="1"/>
</dbReference>
<evidence type="ECO:0000256" key="4">
    <source>
        <dbReference type="ARBA" id="ARBA00022801"/>
    </source>
</evidence>
<feature type="signal peptide" evidence="9">
    <location>
        <begin position="1"/>
        <end position="22"/>
    </location>
</feature>
<keyword evidence="12" id="KW-1185">Reference proteome</keyword>
<protein>
    <recommendedName>
        <fullName evidence="2 9">Lysophospholipase</fullName>
        <ecNumber evidence="2 9">3.1.1.5</ecNumber>
    </recommendedName>
</protein>
<dbReference type="EMBL" id="JAVHJO010000006">
    <property type="protein sequence ID" value="KAK6539436.1"/>
    <property type="molecule type" value="Genomic_DNA"/>
</dbReference>
<evidence type="ECO:0000313" key="11">
    <source>
        <dbReference type="EMBL" id="KAK6539436.1"/>
    </source>
</evidence>
<comment type="similarity">
    <text evidence="1 9">Belongs to the lysophospholipase family.</text>
</comment>
<dbReference type="SMART" id="SM00022">
    <property type="entry name" value="PLAc"/>
    <property type="match status" value="1"/>
</dbReference>
<dbReference type="GO" id="GO:0005829">
    <property type="term" value="C:cytosol"/>
    <property type="evidence" value="ECO:0007669"/>
    <property type="project" value="TreeGrafter"/>
</dbReference>
<proteinExistence type="inferred from homology"/>
<dbReference type="GO" id="GO:0004623">
    <property type="term" value="F:phospholipase A2 activity"/>
    <property type="evidence" value="ECO:0007669"/>
    <property type="project" value="TreeGrafter"/>
</dbReference>
<keyword evidence="3 9" id="KW-0732">Signal</keyword>
<evidence type="ECO:0000256" key="6">
    <source>
        <dbReference type="ARBA" id="ARBA00023098"/>
    </source>
</evidence>
<evidence type="ECO:0000256" key="5">
    <source>
        <dbReference type="ARBA" id="ARBA00022963"/>
    </source>
</evidence>
<dbReference type="Pfam" id="PF01735">
    <property type="entry name" value="PLA2_B"/>
    <property type="match status" value="1"/>
</dbReference>
<evidence type="ECO:0000256" key="1">
    <source>
        <dbReference type="ARBA" id="ARBA00008780"/>
    </source>
</evidence>
<comment type="caution">
    <text evidence="11">The sequence shown here is derived from an EMBL/GenBank/DDBJ whole genome shotgun (WGS) entry which is preliminary data.</text>
</comment>
<sequence length="638" mass="70754">MRSLSLSVLTFCFFFFSSLIRAAPSGDLRNRSVVDSIKRIFNFDSVKSYAPFLIAKPTQQQITIRPGDRLGAAEEAWVNGKLKVANAALTDFLGRVGMDGFDHKAFMKSYTPRIGLAISGGGYRSMLTSGGALWSFDSRSERAMGPAGLGGLLQGSMYISGLSGGSFLVGSMALNNFPTIEQIKSSERLWKLKHSIFSPLGKPLTYYADILAEIKAKKDAGFEITITDIWSTMLSRVMIDQPNGGPGMTLSSVSESSSFRNFEMPFPIFLTVARPQALAGFDIPRNSTVFEFNPLEFGSHDPSINAFFPTKMLGSDISNGKFINGFDNGGLVMGTSSSVFNQVFVDLKNKKSDFAMVQDLYKEIAEYVTSRNIDVADWSPNPFYPTKAINNKKLNLVDAGMSLENIPFTPYLCPHRKIDLIVTIDSSADTLRADGATSSWPNGTALRATYDRYTQNDMEGITFPAIPDVNTFINLGLNNHPTWFGCDAKNITGHSPLVVYIPNAPYNVYSNISTFHFAYEDEERDMLIDNGFMVATQGNGVLDPEWTSCMGCAVVHREMERRGTITEQCRRCLQRYCWDGTTDTTEVDPYQPELKLRPGMMFGGRKIASKPAMEPVTIFPSPHIQETEDYSRFRDYAN</sequence>
<keyword evidence="5 8" id="KW-0442">Lipid degradation</keyword>
<reference evidence="11 12" key="1">
    <citation type="submission" date="2019-10" db="EMBL/GenBank/DDBJ databases">
        <authorList>
            <person name="Palmer J.M."/>
        </authorList>
    </citation>
    <scope>NUCLEOTIDE SEQUENCE [LARGE SCALE GENOMIC DNA]</scope>
    <source>
        <strain evidence="11 12">TWF694</strain>
    </source>
</reference>
<name>A0AAV9XCV8_9PEZI</name>
<evidence type="ECO:0000256" key="7">
    <source>
        <dbReference type="ARBA" id="ARBA00023180"/>
    </source>
</evidence>
<comment type="catalytic activity">
    <reaction evidence="9">
        <text>a 1-acyl-sn-glycero-3-phosphocholine + H2O = sn-glycerol 3-phosphocholine + a fatty acid + H(+)</text>
        <dbReference type="Rhea" id="RHEA:15177"/>
        <dbReference type="ChEBI" id="CHEBI:15377"/>
        <dbReference type="ChEBI" id="CHEBI:15378"/>
        <dbReference type="ChEBI" id="CHEBI:16870"/>
        <dbReference type="ChEBI" id="CHEBI:28868"/>
        <dbReference type="ChEBI" id="CHEBI:58168"/>
        <dbReference type="EC" id="3.1.1.5"/>
    </reaction>
</comment>
<dbReference type="PANTHER" id="PTHR10728">
    <property type="entry name" value="CYTOSOLIC PHOSPHOLIPASE A2"/>
    <property type="match status" value="1"/>
</dbReference>
<dbReference type="Proteomes" id="UP001365542">
    <property type="component" value="Unassembled WGS sequence"/>
</dbReference>